<evidence type="ECO:0000313" key="2">
    <source>
        <dbReference type="EMBL" id="CAH1266441.1"/>
    </source>
</evidence>
<keyword evidence="1" id="KW-0732">Signal</keyword>
<feature type="signal peptide" evidence="1">
    <location>
        <begin position="1"/>
        <end position="22"/>
    </location>
</feature>
<keyword evidence="3" id="KW-1185">Reference proteome</keyword>
<dbReference type="Proteomes" id="UP000838412">
    <property type="component" value="Chromosome 5"/>
</dbReference>
<organism evidence="2 3">
    <name type="scientific">Branchiostoma lanceolatum</name>
    <name type="common">Common lancelet</name>
    <name type="synonym">Amphioxus lanceolatum</name>
    <dbReference type="NCBI Taxonomy" id="7740"/>
    <lineage>
        <taxon>Eukaryota</taxon>
        <taxon>Metazoa</taxon>
        <taxon>Chordata</taxon>
        <taxon>Cephalochordata</taxon>
        <taxon>Leptocardii</taxon>
        <taxon>Amphioxiformes</taxon>
        <taxon>Branchiostomatidae</taxon>
        <taxon>Branchiostoma</taxon>
    </lineage>
</organism>
<name>A0A8K0A1Z0_BRALA</name>
<sequence>MSVPRALLLIALVMCAVDSGQAAPLSPRDIHVPVREHYGGPDTGHFSNLGLAKLDVNNGREERIVPSGVHPPALPEEYAADM</sequence>
<dbReference type="EMBL" id="OV696690">
    <property type="protein sequence ID" value="CAH1266441.1"/>
    <property type="molecule type" value="Genomic_DNA"/>
</dbReference>
<accession>A0A8K0A1Z0</accession>
<reference evidence="2" key="1">
    <citation type="submission" date="2022-01" db="EMBL/GenBank/DDBJ databases">
        <authorList>
            <person name="Braso-Vives M."/>
        </authorList>
    </citation>
    <scope>NUCLEOTIDE SEQUENCE</scope>
</reference>
<feature type="chain" id="PRO_5035427914" evidence="1">
    <location>
        <begin position="23"/>
        <end position="82"/>
    </location>
</feature>
<proteinExistence type="predicted"/>
<evidence type="ECO:0000256" key="1">
    <source>
        <dbReference type="SAM" id="SignalP"/>
    </source>
</evidence>
<protein>
    <submittedName>
        <fullName evidence="2">Hypp3373 protein</fullName>
    </submittedName>
</protein>
<dbReference type="AlphaFoldDB" id="A0A8K0A1Z0"/>
<evidence type="ECO:0000313" key="3">
    <source>
        <dbReference type="Proteomes" id="UP000838412"/>
    </source>
</evidence>
<gene>
    <name evidence="2" type="primary">Hypp3373</name>
    <name evidence="2" type="ORF">BLAG_LOCUS20036</name>
</gene>